<organism evidence="3 4">
    <name type="scientific">Methylopila capsulata</name>
    <dbReference type="NCBI Taxonomy" id="61654"/>
    <lineage>
        <taxon>Bacteria</taxon>
        <taxon>Pseudomonadati</taxon>
        <taxon>Pseudomonadota</taxon>
        <taxon>Alphaproteobacteria</taxon>
        <taxon>Hyphomicrobiales</taxon>
        <taxon>Methylopilaceae</taxon>
        <taxon>Methylopila</taxon>
    </lineage>
</organism>
<evidence type="ECO:0000259" key="2">
    <source>
        <dbReference type="Pfam" id="PF05227"/>
    </source>
</evidence>
<evidence type="ECO:0000256" key="1">
    <source>
        <dbReference type="SAM" id="Phobius"/>
    </source>
</evidence>
<name>A0ABS2T7P0_9HYPH</name>
<dbReference type="CDD" id="cd19410">
    <property type="entry name" value="HK9-like_sensor"/>
    <property type="match status" value="1"/>
</dbReference>
<feature type="domain" description="CHASE3" evidence="2">
    <location>
        <begin position="50"/>
        <end position="185"/>
    </location>
</feature>
<dbReference type="RefSeq" id="WP_204950639.1">
    <property type="nucleotide sequence ID" value="NZ_BSFF01000003.1"/>
</dbReference>
<dbReference type="Proteomes" id="UP000758856">
    <property type="component" value="Unassembled WGS sequence"/>
</dbReference>
<gene>
    <name evidence="3" type="ORF">JOD31_002465</name>
</gene>
<accession>A0ABS2T7P0</accession>
<dbReference type="Pfam" id="PF05227">
    <property type="entry name" value="CHASE3"/>
    <property type="match status" value="1"/>
</dbReference>
<dbReference type="InterPro" id="IPR007891">
    <property type="entry name" value="CHASE3"/>
</dbReference>
<reference evidence="3 4" key="1">
    <citation type="submission" date="2021-01" db="EMBL/GenBank/DDBJ databases">
        <title>Genomic Encyclopedia of Type Strains, Phase IV (KMG-IV): sequencing the most valuable type-strain genomes for metagenomic binning, comparative biology and taxonomic classification.</title>
        <authorList>
            <person name="Goeker M."/>
        </authorList>
    </citation>
    <scope>NUCLEOTIDE SEQUENCE [LARGE SCALE GENOMIC DNA]</scope>
    <source>
        <strain evidence="3 4">DSM 6130</strain>
    </source>
</reference>
<protein>
    <submittedName>
        <fullName evidence="3">CHASE3 domain sensor protein</fullName>
    </submittedName>
</protein>
<keyword evidence="1" id="KW-0472">Membrane</keyword>
<keyword evidence="1" id="KW-1133">Transmembrane helix</keyword>
<dbReference type="EMBL" id="JAFBCY010000003">
    <property type="protein sequence ID" value="MBM7852223.1"/>
    <property type="molecule type" value="Genomic_DNA"/>
</dbReference>
<comment type="caution">
    <text evidence="3">The sequence shown here is derived from an EMBL/GenBank/DDBJ whole genome shotgun (WGS) entry which is preliminary data.</text>
</comment>
<sequence>MTGGGMGVLRRLARLVTPAMLIAALPLALAMTAAAGLSWRYNQAVRDQRDLVVHTYRVLLAIDRLLSVLQDAETGQRGYVITGDRGYLRPYEAAVAAEPAALAALGDLVADSAEQSERLAAATRVSARKLEELARTTDLRATEGYDAARAAVATDDGKRTMDELRAIVGAMDRAERDLLARRSQETARIERAIVWIAALGAALSLAGRVAATLLVAAWRRRQLRRAGEARKAAGPHSMNEP</sequence>
<evidence type="ECO:0000313" key="3">
    <source>
        <dbReference type="EMBL" id="MBM7852223.1"/>
    </source>
</evidence>
<proteinExistence type="predicted"/>
<keyword evidence="1" id="KW-0812">Transmembrane</keyword>
<feature type="transmembrane region" description="Helical" evidence="1">
    <location>
        <begin position="192"/>
        <end position="218"/>
    </location>
</feature>
<evidence type="ECO:0000313" key="4">
    <source>
        <dbReference type="Proteomes" id="UP000758856"/>
    </source>
</evidence>
<keyword evidence="4" id="KW-1185">Reference proteome</keyword>